<dbReference type="InterPro" id="IPR027443">
    <property type="entry name" value="IPNS-like_sf"/>
</dbReference>
<keyword evidence="1" id="KW-0812">Transmembrane</keyword>
<accession>A0A371B0K0</accession>
<dbReference type="Proteomes" id="UP000263993">
    <property type="component" value="Unassembled WGS sequence"/>
</dbReference>
<proteinExistence type="predicted"/>
<feature type="transmembrane region" description="Helical" evidence="1">
    <location>
        <begin position="7"/>
        <end position="30"/>
    </location>
</feature>
<dbReference type="OrthoDB" id="21665at2"/>
<sequence length="263" mass="30730">MKKTIKYGAMFGAGVGMFYVLPKLSLFYAACGLYDVCRNRPINGFLLKQYFVGNGVLTWLLSPINILLDVLALPHVNKGVYKLDDLPGPWRDEVTRLIDIAKREKLVEQLEQRATDGRTMIFFKWYGENRDTFINVPAFHEQWKYIQTIGVSIFNKKVSTSKHFGPLRPTFRVLYNLNDIDDRSTYITVGDHVSYWQDNKLFIFDDTLMHQSINETDKVRYCLFVDMVRPSLFSGLLRPAITIVNHVFRRANHIFYNKWKVIQ</sequence>
<feature type="domain" description="Aspartyl/asparaginy/proline hydroxylase" evidence="2">
    <location>
        <begin position="119"/>
        <end position="230"/>
    </location>
</feature>
<keyword evidence="1" id="KW-0472">Membrane</keyword>
<feature type="transmembrane region" description="Helical" evidence="1">
    <location>
        <begin position="50"/>
        <end position="73"/>
    </location>
</feature>
<dbReference type="RefSeq" id="WP_115518562.1">
    <property type="nucleotide sequence ID" value="NZ_QRGO01000003.1"/>
</dbReference>
<evidence type="ECO:0000313" key="4">
    <source>
        <dbReference type="Proteomes" id="UP000263993"/>
    </source>
</evidence>
<dbReference type="Pfam" id="PF05118">
    <property type="entry name" value="Asp_Arg_Hydrox"/>
    <property type="match status" value="1"/>
</dbReference>
<keyword evidence="1" id="KW-1133">Transmembrane helix</keyword>
<evidence type="ECO:0000256" key="1">
    <source>
        <dbReference type="SAM" id="Phobius"/>
    </source>
</evidence>
<dbReference type="EMBL" id="QRGO01000003">
    <property type="protein sequence ID" value="RDV01044.1"/>
    <property type="molecule type" value="Genomic_DNA"/>
</dbReference>
<dbReference type="Gene3D" id="2.60.120.330">
    <property type="entry name" value="B-lactam Antibiotic, Isopenicillin N Synthase, Chain"/>
    <property type="match status" value="1"/>
</dbReference>
<reference evidence="4" key="1">
    <citation type="submission" date="2018-08" db="EMBL/GenBank/DDBJ databases">
        <authorList>
            <person name="Kim S.-J."/>
            <person name="Jung G.-Y."/>
        </authorList>
    </citation>
    <scope>NUCLEOTIDE SEQUENCE [LARGE SCALE GENOMIC DNA]</scope>
    <source>
        <strain evidence="4">GY_H</strain>
    </source>
</reference>
<organism evidence="3 4">
    <name type="scientific">Undibacter mobilis</name>
    <dbReference type="NCBI Taxonomy" id="2292256"/>
    <lineage>
        <taxon>Bacteria</taxon>
        <taxon>Pseudomonadati</taxon>
        <taxon>Pseudomonadota</taxon>
        <taxon>Alphaproteobacteria</taxon>
        <taxon>Hyphomicrobiales</taxon>
        <taxon>Nitrobacteraceae</taxon>
        <taxon>Undibacter</taxon>
    </lineage>
</organism>
<protein>
    <submittedName>
        <fullName evidence="3">Aspartyl/asparaginyl beta-hydroxylase domain-containing protein</fullName>
    </submittedName>
</protein>
<keyword evidence="4" id="KW-1185">Reference proteome</keyword>
<dbReference type="InterPro" id="IPR007803">
    <property type="entry name" value="Asp/Arg/Pro-Hydrxlase"/>
</dbReference>
<gene>
    <name evidence="3" type="ORF">DXH78_17505</name>
</gene>
<name>A0A371B0K0_9BRAD</name>
<dbReference type="AlphaFoldDB" id="A0A371B0K0"/>
<evidence type="ECO:0000313" key="3">
    <source>
        <dbReference type="EMBL" id="RDV01044.1"/>
    </source>
</evidence>
<comment type="caution">
    <text evidence="3">The sequence shown here is derived from an EMBL/GenBank/DDBJ whole genome shotgun (WGS) entry which is preliminary data.</text>
</comment>
<evidence type="ECO:0000259" key="2">
    <source>
        <dbReference type="Pfam" id="PF05118"/>
    </source>
</evidence>